<sequence length="279" mass="31057">MTVEQSLFLDSAMRDWVLIPITIVMILVGVLRHNIMSLLNSTPTKISAPALREQRIMTRAGALRQNYFNLVPSSYLSRRAYLIESLTNGSYLQPKEQDEDPDAPKNPFEGGGMDGMMDAMKKQMVMMVPQTVIMGWINFFFSGFVLIKLPFPLTLRFKVMLQRGIDTPDLDVTWVSSLSWYFLNLFGLNGIYRLILGQENAADGTRDMALMAGNSPMGAMNPAAPGQAPDYAKLHLAERDNVQLVGIDLVDPSAASRKASTEARWIGDGIEDRVLAMYA</sequence>
<dbReference type="PIRSF" id="PIRSF010045">
    <property type="entry name" value="DUF850_TM_euk"/>
    <property type="match status" value="1"/>
</dbReference>
<organism evidence="10 11">
    <name type="scientific">Pseudozyma flocculosa PF-1</name>
    <dbReference type="NCBI Taxonomy" id="1277687"/>
    <lineage>
        <taxon>Eukaryota</taxon>
        <taxon>Fungi</taxon>
        <taxon>Dikarya</taxon>
        <taxon>Basidiomycota</taxon>
        <taxon>Ustilaginomycotina</taxon>
        <taxon>Ustilaginomycetes</taxon>
        <taxon>Ustilaginales</taxon>
        <taxon>Ustilaginaceae</taxon>
        <taxon>Pseudozyma</taxon>
    </lineage>
</organism>
<dbReference type="eggNOG" id="KOG3188">
    <property type="taxonomic scope" value="Eukaryota"/>
</dbReference>
<evidence type="ECO:0000256" key="3">
    <source>
        <dbReference type="ARBA" id="ARBA00020822"/>
    </source>
</evidence>
<dbReference type="SMART" id="SM01415">
    <property type="entry name" value="DUF106"/>
    <property type="match status" value="1"/>
</dbReference>
<evidence type="ECO:0000256" key="7">
    <source>
        <dbReference type="PIRNR" id="PIRNR010045"/>
    </source>
</evidence>
<evidence type="ECO:0000256" key="8">
    <source>
        <dbReference type="SAM" id="MobiDB-lite"/>
    </source>
</evidence>
<dbReference type="PANTHER" id="PTHR13116:SF5">
    <property type="entry name" value="ER MEMBRANE PROTEIN COMPLEX SUBUNIT 3"/>
    <property type="match status" value="1"/>
</dbReference>
<evidence type="ECO:0000313" key="11">
    <source>
        <dbReference type="Proteomes" id="UP000053664"/>
    </source>
</evidence>
<gene>
    <name evidence="10" type="ORF">PFL1_04999</name>
</gene>
<dbReference type="RefSeq" id="XP_007880719.1">
    <property type="nucleotide sequence ID" value="XM_007882528.1"/>
</dbReference>
<reference evidence="10 11" key="1">
    <citation type="journal article" date="2013" name="Plant Cell">
        <title>The transition from a phytopathogenic smut ancestor to an anamorphic biocontrol agent deciphered by comparative whole-genome analysis.</title>
        <authorList>
            <person name="Lefebvre F."/>
            <person name="Joly D.L."/>
            <person name="Labbe C."/>
            <person name="Teichmann B."/>
            <person name="Linning R."/>
            <person name="Belzile F."/>
            <person name="Bakkeren G."/>
            <person name="Belanger R.R."/>
        </authorList>
    </citation>
    <scope>NUCLEOTIDE SEQUENCE [LARGE SCALE GENOMIC DNA]</scope>
    <source>
        <strain evidence="10 11">PF-1</strain>
    </source>
</reference>
<feature type="transmembrane region" description="Helical" evidence="9">
    <location>
        <begin position="16"/>
        <end position="35"/>
    </location>
</feature>
<comment type="subcellular location">
    <subcellularLocation>
        <location evidence="1">Membrane</location>
        <topology evidence="1">Multi-pass membrane protein</topology>
    </subcellularLocation>
</comment>
<evidence type="ECO:0000256" key="6">
    <source>
        <dbReference type="ARBA" id="ARBA00023136"/>
    </source>
</evidence>
<feature type="region of interest" description="Disordered" evidence="8">
    <location>
        <begin position="92"/>
        <end position="111"/>
    </location>
</feature>
<dbReference type="InterPro" id="IPR008568">
    <property type="entry name" value="EMC3"/>
</dbReference>
<dbReference type="GO" id="GO:0034975">
    <property type="term" value="P:protein folding in endoplasmic reticulum"/>
    <property type="evidence" value="ECO:0007669"/>
    <property type="project" value="TreeGrafter"/>
</dbReference>
<comment type="function">
    <text evidence="7">The EMC seems to be required for efficient folding of proteins in the endoplasmic reticulum (ER).</text>
</comment>
<evidence type="ECO:0000256" key="1">
    <source>
        <dbReference type="ARBA" id="ARBA00004141"/>
    </source>
</evidence>
<evidence type="ECO:0000256" key="4">
    <source>
        <dbReference type="ARBA" id="ARBA00022692"/>
    </source>
</evidence>
<name>A0A061HA51_9BASI</name>
<dbReference type="InterPro" id="IPR002809">
    <property type="entry name" value="EMC3/TMCO1"/>
</dbReference>
<dbReference type="AlphaFoldDB" id="A0A061HA51"/>
<evidence type="ECO:0000256" key="5">
    <source>
        <dbReference type="ARBA" id="ARBA00022989"/>
    </source>
</evidence>
<feature type="transmembrane region" description="Helical" evidence="9">
    <location>
        <begin position="178"/>
        <end position="196"/>
    </location>
</feature>
<protein>
    <recommendedName>
        <fullName evidence="3 7">ER membrane protein complex subunit 3</fullName>
    </recommendedName>
</protein>
<evidence type="ECO:0000313" key="10">
    <source>
        <dbReference type="EMBL" id="EPQ27461.1"/>
    </source>
</evidence>
<evidence type="ECO:0000256" key="2">
    <source>
        <dbReference type="ARBA" id="ARBA00005376"/>
    </source>
</evidence>
<dbReference type="GO" id="GO:0072546">
    <property type="term" value="C:EMC complex"/>
    <property type="evidence" value="ECO:0007669"/>
    <property type="project" value="TreeGrafter"/>
</dbReference>
<dbReference type="OrthoDB" id="6745403at2759"/>
<comment type="similarity">
    <text evidence="2 7">Belongs to the EMC3 family.</text>
</comment>
<dbReference type="GeneID" id="19319098"/>
<dbReference type="Pfam" id="PF01956">
    <property type="entry name" value="EMC3_TMCO1"/>
    <property type="match status" value="1"/>
</dbReference>
<evidence type="ECO:0000256" key="9">
    <source>
        <dbReference type="SAM" id="Phobius"/>
    </source>
</evidence>
<dbReference type="EMBL" id="KE361639">
    <property type="protein sequence ID" value="EPQ27461.1"/>
    <property type="molecule type" value="Genomic_DNA"/>
</dbReference>
<dbReference type="Proteomes" id="UP000053664">
    <property type="component" value="Unassembled WGS sequence"/>
</dbReference>
<dbReference type="PANTHER" id="PTHR13116">
    <property type="entry name" value="ER MEMBRANE PROTEIN COMPLEX SUBUNIT 3"/>
    <property type="match status" value="1"/>
</dbReference>
<accession>A0A061HA51</accession>
<feature type="transmembrane region" description="Helical" evidence="9">
    <location>
        <begin position="125"/>
        <end position="147"/>
    </location>
</feature>
<keyword evidence="4 9" id="KW-0812">Transmembrane</keyword>
<keyword evidence="5 9" id="KW-1133">Transmembrane helix</keyword>
<proteinExistence type="inferred from homology"/>
<keyword evidence="6 9" id="KW-0472">Membrane</keyword>
<dbReference type="KEGG" id="pfp:PFL1_04999"/>
<dbReference type="HOGENOM" id="CLU_060791_0_0_1"/>